<feature type="domain" description="Gfo/Idh/MocA-like oxidoreductase bacterial type C-terminal" evidence="3">
    <location>
        <begin position="211"/>
        <end position="445"/>
    </location>
</feature>
<dbReference type="RefSeq" id="WP_086539782.1">
    <property type="nucleotide sequence ID" value="NZ_MSSW01000003.1"/>
</dbReference>
<dbReference type="PROSITE" id="PS51318">
    <property type="entry name" value="TAT"/>
    <property type="match status" value="1"/>
</dbReference>
<dbReference type="InterPro" id="IPR006311">
    <property type="entry name" value="TAT_signal"/>
</dbReference>
<dbReference type="SUPFAM" id="SSF55347">
    <property type="entry name" value="Glyceraldehyde-3-phosphate dehydrogenase-like, C-terminal domain"/>
    <property type="match status" value="1"/>
</dbReference>
<dbReference type="InterPro" id="IPR050463">
    <property type="entry name" value="Gfo/Idh/MocA_oxidrdct_glycsds"/>
</dbReference>
<dbReference type="PANTHER" id="PTHR43818:SF5">
    <property type="entry name" value="OXIDOREDUCTASE FAMILY PROTEIN"/>
    <property type="match status" value="1"/>
</dbReference>
<evidence type="ECO:0000259" key="3">
    <source>
        <dbReference type="Pfam" id="PF19051"/>
    </source>
</evidence>
<feature type="domain" description="Gfo/Idh/MocA-like oxidoreductase N-terminal" evidence="2">
    <location>
        <begin position="44"/>
        <end position="168"/>
    </location>
</feature>
<evidence type="ECO:0000256" key="1">
    <source>
        <dbReference type="SAM" id="MobiDB-lite"/>
    </source>
</evidence>
<protein>
    <submittedName>
        <fullName evidence="4">Putative dehydrogenase</fullName>
    </submittedName>
</protein>
<dbReference type="PANTHER" id="PTHR43818">
    <property type="entry name" value="BCDNA.GH03377"/>
    <property type="match status" value="1"/>
</dbReference>
<feature type="region of interest" description="Disordered" evidence="1">
    <location>
        <begin position="349"/>
        <end position="369"/>
    </location>
</feature>
<organism evidence="4 5">
    <name type="scientific">Algoriphagus antarcticus</name>
    <dbReference type="NCBI Taxonomy" id="238540"/>
    <lineage>
        <taxon>Bacteria</taxon>
        <taxon>Pseudomonadati</taxon>
        <taxon>Bacteroidota</taxon>
        <taxon>Cytophagia</taxon>
        <taxon>Cytophagales</taxon>
        <taxon>Cyclobacteriaceae</taxon>
        <taxon>Algoriphagus</taxon>
    </lineage>
</organism>
<dbReference type="GO" id="GO:0000166">
    <property type="term" value="F:nucleotide binding"/>
    <property type="evidence" value="ECO:0007669"/>
    <property type="project" value="InterPro"/>
</dbReference>
<dbReference type="EMBL" id="QUNF01000002">
    <property type="protein sequence ID" value="REG92831.1"/>
    <property type="molecule type" value="Genomic_DNA"/>
</dbReference>
<keyword evidence="5" id="KW-1185">Reference proteome</keyword>
<dbReference type="InterPro" id="IPR043906">
    <property type="entry name" value="Gfo/Idh/MocA_OxRdtase_bact_C"/>
</dbReference>
<dbReference type="Pfam" id="PF01408">
    <property type="entry name" value="GFO_IDH_MocA"/>
    <property type="match status" value="1"/>
</dbReference>
<dbReference type="Pfam" id="PF19051">
    <property type="entry name" value="GFO_IDH_MocA_C2"/>
    <property type="match status" value="1"/>
</dbReference>
<reference evidence="4 5" key="1">
    <citation type="submission" date="2018-08" db="EMBL/GenBank/DDBJ databases">
        <title>Genomic Encyclopedia of Archaeal and Bacterial Type Strains, Phase II (KMG-II): from individual species to whole genera.</title>
        <authorList>
            <person name="Goeker M."/>
        </authorList>
    </citation>
    <scope>NUCLEOTIDE SEQUENCE [LARGE SCALE GENOMIC DNA]</scope>
    <source>
        <strain evidence="4 5">DSM 15986</strain>
    </source>
</reference>
<dbReference type="AlphaFoldDB" id="A0A3E0E3R0"/>
<dbReference type="Proteomes" id="UP000256405">
    <property type="component" value="Unassembled WGS sequence"/>
</dbReference>
<dbReference type="InterPro" id="IPR000683">
    <property type="entry name" value="Gfo/Idh/MocA-like_OxRdtase_N"/>
</dbReference>
<accession>A0A3E0E3R0</accession>
<comment type="caution">
    <text evidence="4">The sequence shown here is derived from an EMBL/GenBank/DDBJ whole genome shotgun (WGS) entry which is preliminary data.</text>
</comment>
<sequence length="450" mass="49936">MKKNNNRREFIKKSAAATVGLSALGTAAFSAKSYARIIGANERLNVAIAGLGRRLGAYYEPIGLKSSNVNLMYLCDAMESQMPKAAKNFEKYIDYAPKLEQNVMKVMDDKDVDTMIIATPDHWHAPGTWLALERGKHVYVEKPCSHNPHEGELLIALQKKYNKVVQMGNQQRSAPESREIISAIHNGAIGKAFMAKAFYSNNRGAVPNPTAAPAPAGLDWELFQGPAPRKAYTHDTWDYNWHWYGWEYGTAETGNNATHELDVARWALQVDYPSEVQVTADKRHFPDDGWVMYDTMDATFKFGNGSVIQWDGKSRNSYKTYGSDRGTIIYGTEGSVYVDRGGYKQFDRSGKEVKNSMSSSNEAGTALGGGGDMSTTHIVNFFNAVRGLEKQNSTIEEGAVSTLLCHLANISYRTGESLVCDPSNGHIKNSKKASALWTREYEKGWEPPKV</sequence>
<dbReference type="OrthoDB" id="9763611at2"/>
<dbReference type="Gene3D" id="3.40.50.720">
    <property type="entry name" value="NAD(P)-binding Rossmann-like Domain"/>
    <property type="match status" value="1"/>
</dbReference>
<dbReference type="SUPFAM" id="SSF51735">
    <property type="entry name" value="NAD(P)-binding Rossmann-fold domains"/>
    <property type="match status" value="1"/>
</dbReference>
<evidence type="ECO:0000259" key="2">
    <source>
        <dbReference type="Pfam" id="PF01408"/>
    </source>
</evidence>
<name>A0A3E0E3R0_9BACT</name>
<evidence type="ECO:0000313" key="5">
    <source>
        <dbReference type="Proteomes" id="UP000256405"/>
    </source>
</evidence>
<gene>
    <name evidence="4" type="ORF">C8N25_102234</name>
</gene>
<proteinExistence type="predicted"/>
<dbReference type="InterPro" id="IPR036291">
    <property type="entry name" value="NAD(P)-bd_dom_sf"/>
</dbReference>
<evidence type="ECO:0000313" key="4">
    <source>
        <dbReference type="EMBL" id="REG92831.1"/>
    </source>
</evidence>
<dbReference type="Gene3D" id="3.30.360.10">
    <property type="entry name" value="Dihydrodipicolinate Reductase, domain 2"/>
    <property type="match status" value="1"/>
</dbReference>